<accession>A0A645JDA8</accession>
<dbReference type="Pfam" id="PF03466">
    <property type="entry name" value="LysR_substrate"/>
    <property type="match status" value="1"/>
</dbReference>
<dbReference type="AlphaFoldDB" id="A0A645JDA8"/>
<sequence length="78" mass="9055">MANFTFQMVSMGQCIALLPRPVIQHFLTDDLTSRAIDPSKKWDIAIIHQKNRYCSYAAAHLIEFMRNYFAEMAELSED</sequence>
<proteinExistence type="predicted"/>
<gene>
    <name evidence="2" type="ORF">SDC9_206099</name>
</gene>
<dbReference type="CDD" id="cd05466">
    <property type="entry name" value="PBP2_LTTR_substrate"/>
    <property type="match status" value="1"/>
</dbReference>
<feature type="domain" description="LysR substrate-binding" evidence="1">
    <location>
        <begin position="6"/>
        <end position="69"/>
    </location>
</feature>
<dbReference type="Gene3D" id="3.40.190.290">
    <property type="match status" value="1"/>
</dbReference>
<organism evidence="2">
    <name type="scientific">bioreactor metagenome</name>
    <dbReference type="NCBI Taxonomy" id="1076179"/>
    <lineage>
        <taxon>unclassified sequences</taxon>
        <taxon>metagenomes</taxon>
        <taxon>ecological metagenomes</taxon>
    </lineage>
</organism>
<evidence type="ECO:0000313" key="2">
    <source>
        <dbReference type="EMBL" id="MPN58394.1"/>
    </source>
</evidence>
<evidence type="ECO:0000259" key="1">
    <source>
        <dbReference type="Pfam" id="PF03466"/>
    </source>
</evidence>
<reference evidence="2" key="1">
    <citation type="submission" date="2019-08" db="EMBL/GenBank/DDBJ databases">
        <authorList>
            <person name="Kucharzyk K."/>
            <person name="Murdoch R.W."/>
            <person name="Higgins S."/>
            <person name="Loffler F."/>
        </authorList>
    </citation>
    <scope>NUCLEOTIDE SEQUENCE</scope>
</reference>
<dbReference type="InterPro" id="IPR005119">
    <property type="entry name" value="LysR_subst-bd"/>
</dbReference>
<name>A0A645JDA8_9ZZZZ</name>
<dbReference type="EMBL" id="VSSQ01131040">
    <property type="protein sequence ID" value="MPN58394.1"/>
    <property type="molecule type" value="Genomic_DNA"/>
</dbReference>
<comment type="caution">
    <text evidence="2">The sequence shown here is derived from an EMBL/GenBank/DDBJ whole genome shotgun (WGS) entry which is preliminary data.</text>
</comment>
<dbReference type="SUPFAM" id="SSF53850">
    <property type="entry name" value="Periplasmic binding protein-like II"/>
    <property type="match status" value="1"/>
</dbReference>
<protein>
    <recommendedName>
        <fullName evidence="1">LysR substrate-binding domain-containing protein</fullName>
    </recommendedName>
</protein>